<dbReference type="Proteomes" id="UP000593564">
    <property type="component" value="Unassembled WGS sequence"/>
</dbReference>
<name>A0A7J7G0F7_CAMSI</name>
<proteinExistence type="predicted"/>
<evidence type="ECO:0000313" key="1">
    <source>
        <dbReference type="EMBL" id="KAF5933885.1"/>
    </source>
</evidence>
<sequence>MDQKIGKWGVPTEPKPRKMGLLMFCAESTKSPIKPNFKWAYLSYPHLVLGDS</sequence>
<gene>
    <name evidence="1" type="ORF">HYC85_030056</name>
</gene>
<protein>
    <submittedName>
        <fullName evidence="1">Uncharacterized protein</fullName>
    </submittedName>
</protein>
<organism evidence="1 2">
    <name type="scientific">Camellia sinensis</name>
    <name type="common">Tea plant</name>
    <name type="synonym">Thea sinensis</name>
    <dbReference type="NCBI Taxonomy" id="4442"/>
    <lineage>
        <taxon>Eukaryota</taxon>
        <taxon>Viridiplantae</taxon>
        <taxon>Streptophyta</taxon>
        <taxon>Embryophyta</taxon>
        <taxon>Tracheophyta</taxon>
        <taxon>Spermatophyta</taxon>
        <taxon>Magnoliopsida</taxon>
        <taxon>eudicotyledons</taxon>
        <taxon>Gunneridae</taxon>
        <taxon>Pentapetalae</taxon>
        <taxon>asterids</taxon>
        <taxon>Ericales</taxon>
        <taxon>Theaceae</taxon>
        <taxon>Camellia</taxon>
    </lineage>
</organism>
<comment type="caution">
    <text evidence="1">The sequence shown here is derived from an EMBL/GenBank/DDBJ whole genome shotgun (WGS) entry which is preliminary data.</text>
</comment>
<dbReference type="EMBL" id="JACBKZ010000014">
    <property type="protein sequence ID" value="KAF5933885.1"/>
    <property type="molecule type" value="Genomic_DNA"/>
</dbReference>
<accession>A0A7J7G0F7</accession>
<reference evidence="2" key="1">
    <citation type="journal article" date="2020" name="Nat. Commun.">
        <title>Genome assembly of wild tea tree DASZ reveals pedigree and selection history of tea varieties.</title>
        <authorList>
            <person name="Zhang W."/>
            <person name="Zhang Y."/>
            <person name="Qiu H."/>
            <person name="Guo Y."/>
            <person name="Wan H."/>
            <person name="Zhang X."/>
            <person name="Scossa F."/>
            <person name="Alseekh S."/>
            <person name="Zhang Q."/>
            <person name="Wang P."/>
            <person name="Xu L."/>
            <person name="Schmidt M.H."/>
            <person name="Jia X."/>
            <person name="Li D."/>
            <person name="Zhu A."/>
            <person name="Guo F."/>
            <person name="Chen W."/>
            <person name="Ni D."/>
            <person name="Usadel B."/>
            <person name="Fernie A.R."/>
            <person name="Wen W."/>
        </authorList>
    </citation>
    <scope>NUCLEOTIDE SEQUENCE [LARGE SCALE GENOMIC DNA]</scope>
    <source>
        <strain evidence="2">cv. G240</strain>
    </source>
</reference>
<keyword evidence="2" id="KW-1185">Reference proteome</keyword>
<reference evidence="1 2" key="2">
    <citation type="submission" date="2020-07" db="EMBL/GenBank/DDBJ databases">
        <title>Genome assembly of wild tea tree DASZ reveals pedigree and selection history of tea varieties.</title>
        <authorList>
            <person name="Zhang W."/>
        </authorList>
    </citation>
    <scope>NUCLEOTIDE SEQUENCE [LARGE SCALE GENOMIC DNA]</scope>
    <source>
        <strain evidence="2">cv. G240</strain>
        <tissue evidence="1">Leaf</tissue>
    </source>
</reference>
<dbReference type="AlphaFoldDB" id="A0A7J7G0F7"/>
<evidence type="ECO:0000313" key="2">
    <source>
        <dbReference type="Proteomes" id="UP000593564"/>
    </source>
</evidence>